<proteinExistence type="predicted"/>
<name>A0A0W0WNY3_9GAMM</name>
<gene>
    <name evidence="2" type="ORF">Lisr_0215</name>
</gene>
<dbReference type="Pfam" id="PF00583">
    <property type="entry name" value="Acetyltransf_1"/>
    <property type="match status" value="1"/>
</dbReference>
<comment type="caution">
    <text evidence="2">The sequence shown here is derived from an EMBL/GenBank/DDBJ whole genome shotgun (WGS) entry which is preliminary data.</text>
</comment>
<reference evidence="2 3" key="1">
    <citation type="submission" date="2015-11" db="EMBL/GenBank/DDBJ databases">
        <title>Genomic analysis of 38 Legionella species identifies large and diverse effector repertoires.</title>
        <authorList>
            <person name="Burstein D."/>
            <person name="Amaro F."/>
            <person name="Zusman T."/>
            <person name="Lifshitz Z."/>
            <person name="Cohen O."/>
            <person name="Gilbert J.A."/>
            <person name="Pupko T."/>
            <person name="Shuman H.A."/>
            <person name="Segal G."/>
        </authorList>
    </citation>
    <scope>NUCLEOTIDE SEQUENCE [LARGE SCALE GENOMIC DNA]</scope>
    <source>
        <strain evidence="2 3">Bercovier 4</strain>
    </source>
</reference>
<keyword evidence="2" id="KW-0808">Transferase</keyword>
<sequence>MEKNYKIERMSKEEVEMVVHWAASEGWNPGLHDADCFYQTDPSGFFAGKLDGEIIAVGSAVVYDAEFAFCGFYIVAPGFRHQGYGMALTEARLNYIGERNAGIDAVASMLKKYERLGYQIAHNNARYTSPAAFFQNVDQTGIVLLTEIDFSRLVEYDAQHFPARRDTFLRCWIHQPNSLSIGYINNNELKGYGVIRPCQQGFKIGPLFADSAEIADLFFRHLANFAQGEIIYLDIPENNSNAKILVKHYKMEKVFETARMYLKGEPKLPIEHIYGITSFELG</sequence>
<dbReference type="RefSeq" id="WP_058500605.1">
    <property type="nucleotide sequence ID" value="NZ_CAAAJA010000005.1"/>
</dbReference>
<dbReference type="SUPFAM" id="SSF55729">
    <property type="entry name" value="Acyl-CoA N-acyltransferases (Nat)"/>
    <property type="match status" value="1"/>
</dbReference>
<dbReference type="Proteomes" id="UP000054761">
    <property type="component" value="Unassembled WGS sequence"/>
</dbReference>
<feature type="domain" description="N-acetyltransferase" evidence="1">
    <location>
        <begin position="5"/>
        <end position="149"/>
    </location>
</feature>
<dbReference type="PANTHER" id="PTHR47237">
    <property type="entry name" value="SLL0310 PROTEIN"/>
    <property type="match status" value="1"/>
</dbReference>
<accession>A0A0W0WNY3</accession>
<organism evidence="2 3">
    <name type="scientific">Legionella israelensis</name>
    <dbReference type="NCBI Taxonomy" id="454"/>
    <lineage>
        <taxon>Bacteria</taxon>
        <taxon>Pseudomonadati</taxon>
        <taxon>Pseudomonadota</taxon>
        <taxon>Gammaproteobacteria</taxon>
        <taxon>Legionellales</taxon>
        <taxon>Legionellaceae</taxon>
        <taxon>Legionella</taxon>
    </lineage>
</organism>
<dbReference type="OrthoDB" id="20916at2"/>
<dbReference type="PATRIC" id="fig|454.4.peg.224"/>
<dbReference type="PANTHER" id="PTHR47237:SF1">
    <property type="entry name" value="SLL0310 PROTEIN"/>
    <property type="match status" value="1"/>
</dbReference>
<evidence type="ECO:0000259" key="1">
    <source>
        <dbReference type="PROSITE" id="PS51186"/>
    </source>
</evidence>
<dbReference type="GO" id="GO:0016747">
    <property type="term" value="F:acyltransferase activity, transferring groups other than amino-acyl groups"/>
    <property type="evidence" value="ECO:0007669"/>
    <property type="project" value="InterPro"/>
</dbReference>
<dbReference type="CDD" id="cd04301">
    <property type="entry name" value="NAT_SF"/>
    <property type="match status" value="1"/>
</dbReference>
<keyword evidence="3" id="KW-1185">Reference proteome</keyword>
<dbReference type="Gene3D" id="3.40.630.90">
    <property type="match status" value="1"/>
</dbReference>
<evidence type="ECO:0000313" key="3">
    <source>
        <dbReference type="Proteomes" id="UP000054761"/>
    </source>
</evidence>
<dbReference type="InterPro" id="IPR052729">
    <property type="entry name" value="Acyl/Acetyltrans_Enzymes"/>
</dbReference>
<evidence type="ECO:0000313" key="2">
    <source>
        <dbReference type="EMBL" id="KTD34037.1"/>
    </source>
</evidence>
<dbReference type="Pfam" id="PF18014">
    <property type="entry name" value="Acetyltransf_18"/>
    <property type="match status" value="1"/>
</dbReference>
<dbReference type="InterPro" id="IPR016181">
    <property type="entry name" value="Acyl_CoA_acyltransferase"/>
</dbReference>
<dbReference type="STRING" id="454.Lisr_0215"/>
<dbReference type="PROSITE" id="PS51186">
    <property type="entry name" value="GNAT"/>
    <property type="match status" value="1"/>
</dbReference>
<dbReference type="InterPro" id="IPR041496">
    <property type="entry name" value="YitH/HolE_GNAT"/>
</dbReference>
<dbReference type="Gene3D" id="3.40.630.30">
    <property type="match status" value="1"/>
</dbReference>
<dbReference type="EMBL" id="LNYH01000005">
    <property type="protein sequence ID" value="KTD34037.1"/>
    <property type="molecule type" value="Genomic_DNA"/>
</dbReference>
<dbReference type="InterPro" id="IPR000182">
    <property type="entry name" value="GNAT_dom"/>
</dbReference>
<protein>
    <submittedName>
        <fullName evidence="2">GNAT family acetyltransferase</fullName>
    </submittedName>
</protein>
<dbReference type="AlphaFoldDB" id="A0A0W0WNY3"/>